<name>A0A5C5WNP2_9BACT</name>
<dbReference type="Proteomes" id="UP000316598">
    <property type="component" value="Unassembled WGS sequence"/>
</dbReference>
<keyword evidence="3" id="KW-1185">Reference proteome</keyword>
<evidence type="ECO:0000313" key="3">
    <source>
        <dbReference type="Proteomes" id="UP000316598"/>
    </source>
</evidence>
<evidence type="ECO:0000313" key="2">
    <source>
        <dbReference type="EMBL" id="TWT52446.1"/>
    </source>
</evidence>
<accession>A0A5C5WNP2</accession>
<reference evidence="2 3" key="1">
    <citation type="submission" date="2019-02" db="EMBL/GenBank/DDBJ databases">
        <title>Deep-cultivation of Planctomycetes and their phenomic and genomic characterization uncovers novel biology.</title>
        <authorList>
            <person name="Wiegand S."/>
            <person name="Jogler M."/>
            <person name="Boedeker C."/>
            <person name="Pinto D."/>
            <person name="Vollmers J."/>
            <person name="Rivas-Marin E."/>
            <person name="Kohn T."/>
            <person name="Peeters S.H."/>
            <person name="Heuer A."/>
            <person name="Rast P."/>
            <person name="Oberbeckmann S."/>
            <person name="Bunk B."/>
            <person name="Jeske O."/>
            <person name="Meyerdierks A."/>
            <person name="Storesund J.E."/>
            <person name="Kallscheuer N."/>
            <person name="Luecker S."/>
            <person name="Lage O.M."/>
            <person name="Pohl T."/>
            <person name="Merkel B.J."/>
            <person name="Hornburger P."/>
            <person name="Mueller R.-W."/>
            <person name="Bruemmer F."/>
            <person name="Labrenz M."/>
            <person name="Spormann A.M."/>
            <person name="Op Den Camp H."/>
            <person name="Overmann J."/>
            <person name="Amann R."/>
            <person name="Jetten M.S.M."/>
            <person name="Mascher T."/>
            <person name="Medema M.H."/>
            <person name="Devos D.P."/>
            <person name="Kaster A.-K."/>
            <person name="Ovreas L."/>
            <person name="Rohde M."/>
            <person name="Galperin M.Y."/>
            <person name="Jogler C."/>
        </authorList>
    </citation>
    <scope>NUCLEOTIDE SEQUENCE [LARGE SCALE GENOMIC DNA]</scope>
    <source>
        <strain evidence="2 3">Pla22</strain>
    </source>
</reference>
<dbReference type="AlphaFoldDB" id="A0A5C5WNP2"/>
<dbReference type="EMBL" id="SJPI01000001">
    <property type="protein sequence ID" value="TWT52446.1"/>
    <property type="molecule type" value="Genomic_DNA"/>
</dbReference>
<comment type="caution">
    <text evidence="2">The sequence shown here is derived from an EMBL/GenBank/DDBJ whole genome shotgun (WGS) entry which is preliminary data.</text>
</comment>
<organism evidence="2 3">
    <name type="scientific">Rubripirellula amarantea</name>
    <dbReference type="NCBI Taxonomy" id="2527999"/>
    <lineage>
        <taxon>Bacteria</taxon>
        <taxon>Pseudomonadati</taxon>
        <taxon>Planctomycetota</taxon>
        <taxon>Planctomycetia</taxon>
        <taxon>Pirellulales</taxon>
        <taxon>Pirellulaceae</taxon>
        <taxon>Rubripirellula</taxon>
    </lineage>
</organism>
<protein>
    <recommendedName>
        <fullName evidence="4">Carboxypeptidase regulatory-like domain-containing protein</fullName>
    </recommendedName>
</protein>
<feature type="region of interest" description="Disordered" evidence="1">
    <location>
        <begin position="66"/>
        <end position="102"/>
    </location>
</feature>
<feature type="compositionally biased region" description="Polar residues" evidence="1">
    <location>
        <begin position="70"/>
        <end position="87"/>
    </location>
</feature>
<sequence length="120" mass="12923">MEVHGVVQVDNSPIESGTITFLPSGNTSGAAASTKITAGRYALTPENGPKPGTYRVVVTSDVAMGDVEDVQTQPEPLPQITSKSQLKTAEPPRRSPTRLANWQQRDVVIRSDADQLNFSF</sequence>
<gene>
    <name evidence="2" type="ORF">Pla22_00700</name>
</gene>
<dbReference type="RefSeq" id="WP_146512821.1">
    <property type="nucleotide sequence ID" value="NZ_SJPI01000001.1"/>
</dbReference>
<evidence type="ECO:0008006" key="4">
    <source>
        <dbReference type="Google" id="ProtNLM"/>
    </source>
</evidence>
<dbReference type="OrthoDB" id="291487at2"/>
<evidence type="ECO:0000256" key="1">
    <source>
        <dbReference type="SAM" id="MobiDB-lite"/>
    </source>
</evidence>
<proteinExistence type="predicted"/>